<dbReference type="Pfam" id="PF00583">
    <property type="entry name" value="Acetyltransf_1"/>
    <property type="match status" value="1"/>
</dbReference>
<reference evidence="2" key="1">
    <citation type="submission" date="2021-01" db="EMBL/GenBank/DDBJ databases">
        <title>Marivirga aurantiaca sp. nov., isolated from intertidal surface sediments.</title>
        <authorList>
            <person name="Zhang M."/>
        </authorList>
    </citation>
    <scope>NUCLEOTIDE SEQUENCE</scope>
    <source>
        <strain evidence="2">S37H4</strain>
    </source>
</reference>
<dbReference type="InterPro" id="IPR050276">
    <property type="entry name" value="MshD_Acetyltransferase"/>
</dbReference>
<name>A0A934WVS2_9BACT</name>
<dbReference type="Gene3D" id="3.40.630.30">
    <property type="match status" value="1"/>
</dbReference>
<protein>
    <submittedName>
        <fullName evidence="2">GNAT family N-acetyltransferase</fullName>
    </submittedName>
</protein>
<organism evidence="2 3">
    <name type="scientific">Marivirga aurantiaca</name>
    <dbReference type="NCBI Taxonomy" id="2802615"/>
    <lineage>
        <taxon>Bacteria</taxon>
        <taxon>Pseudomonadati</taxon>
        <taxon>Bacteroidota</taxon>
        <taxon>Cytophagia</taxon>
        <taxon>Cytophagales</taxon>
        <taxon>Marivirgaceae</taxon>
        <taxon>Marivirga</taxon>
    </lineage>
</organism>
<dbReference type="RefSeq" id="WP_201429638.1">
    <property type="nucleotide sequence ID" value="NZ_JAEQBW010000001.1"/>
</dbReference>
<evidence type="ECO:0000259" key="1">
    <source>
        <dbReference type="PROSITE" id="PS51186"/>
    </source>
</evidence>
<dbReference type="EMBL" id="JAEQBW010000001">
    <property type="protein sequence ID" value="MBK6263958.1"/>
    <property type="molecule type" value="Genomic_DNA"/>
</dbReference>
<dbReference type="AlphaFoldDB" id="A0A934WVS2"/>
<dbReference type="PROSITE" id="PS51186">
    <property type="entry name" value="GNAT"/>
    <property type="match status" value="1"/>
</dbReference>
<keyword evidence="3" id="KW-1185">Reference proteome</keyword>
<dbReference type="PANTHER" id="PTHR43617">
    <property type="entry name" value="L-AMINO ACID N-ACETYLTRANSFERASE"/>
    <property type="match status" value="1"/>
</dbReference>
<dbReference type="Proteomes" id="UP000611723">
    <property type="component" value="Unassembled WGS sequence"/>
</dbReference>
<feature type="domain" description="N-acetyltransferase" evidence="1">
    <location>
        <begin position="1"/>
        <end position="149"/>
    </location>
</feature>
<comment type="caution">
    <text evidence="2">The sequence shown here is derived from an EMBL/GenBank/DDBJ whole genome shotgun (WGS) entry which is preliminary data.</text>
</comment>
<accession>A0A934WVS2</accession>
<dbReference type="CDD" id="cd04301">
    <property type="entry name" value="NAT_SF"/>
    <property type="match status" value="1"/>
</dbReference>
<sequence>MEIKRLNQNETKDFINLIEIFKEVFENDFQTPDPQHLSALLSNPNFIVFVVRMNDKVIGGLTVYVLPQYYNIKPLAYIYDVGIAPDFQGKGMGKALIKEVCSFCKANGFDEAYVEAESDDIEAVNFYRKTDFTNEMNAIHFTYSFTDKI</sequence>
<dbReference type="InterPro" id="IPR000182">
    <property type="entry name" value="GNAT_dom"/>
</dbReference>
<evidence type="ECO:0000313" key="3">
    <source>
        <dbReference type="Proteomes" id="UP000611723"/>
    </source>
</evidence>
<proteinExistence type="predicted"/>
<dbReference type="GO" id="GO:0016747">
    <property type="term" value="F:acyltransferase activity, transferring groups other than amino-acyl groups"/>
    <property type="evidence" value="ECO:0007669"/>
    <property type="project" value="InterPro"/>
</dbReference>
<gene>
    <name evidence="2" type="ORF">JKA74_02825</name>
</gene>
<evidence type="ECO:0000313" key="2">
    <source>
        <dbReference type="EMBL" id="MBK6263958.1"/>
    </source>
</evidence>
<dbReference type="InterPro" id="IPR016181">
    <property type="entry name" value="Acyl_CoA_acyltransferase"/>
</dbReference>
<dbReference type="SUPFAM" id="SSF55729">
    <property type="entry name" value="Acyl-CoA N-acyltransferases (Nat)"/>
    <property type="match status" value="1"/>
</dbReference>